<proteinExistence type="inferred from homology"/>
<comment type="similarity">
    <text evidence="1">Belongs to the non-flavoprotein flavin reductase family.</text>
</comment>
<dbReference type="SUPFAM" id="SSF50475">
    <property type="entry name" value="FMN-binding split barrel"/>
    <property type="match status" value="1"/>
</dbReference>
<dbReference type="RefSeq" id="WP_340332550.1">
    <property type="nucleotide sequence ID" value="NZ_JAZHOF010000014.1"/>
</dbReference>
<dbReference type="GO" id="GO:0010181">
    <property type="term" value="F:FMN binding"/>
    <property type="evidence" value="ECO:0007669"/>
    <property type="project" value="InterPro"/>
</dbReference>
<dbReference type="SMART" id="SM00903">
    <property type="entry name" value="Flavin_Reduct"/>
    <property type="match status" value="1"/>
</dbReference>
<name>A0AAW9S541_9HYPH</name>
<keyword evidence="5" id="KW-1185">Reference proteome</keyword>
<dbReference type="Proteomes" id="UP001378188">
    <property type="component" value="Unassembled WGS sequence"/>
</dbReference>
<sequence>MPDDGGIETRFRQGMRRLASGVSVVAARTPDGKRCGITATAVSSLTVAPPTLLVCINKATWLGAEIARSGAFSVNLLGRGQKPVGLAFAGIGGHSGEDRFAVGRWQDGATGAPLLGGAVASFECLVDQVIDRSTHLIVIGLVREVHGATEAGRGLIYADGNFGVCLPV</sequence>
<gene>
    <name evidence="4" type="ORF">V3328_25500</name>
</gene>
<dbReference type="Pfam" id="PF01613">
    <property type="entry name" value="Flavin_Reduct"/>
    <property type="match status" value="1"/>
</dbReference>
<accession>A0AAW9S541</accession>
<feature type="domain" description="Flavin reductase like" evidence="3">
    <location>
        <begin position="15"/>
        <end position="164"/>
    </location>
</feature>
<dbReference type="InterPro" id="IPR012349">
    <property type="entry name" value="Split_barrel_FMN-bd"/>
</dbReference>
<evidence type="ECO:0000256" key="1">
    <source>
        <dbReference type="ARBA" id="ARBA00008898"/>
    </source>
</evidence>
<reference evidence="4 5" key="1">
    <citation type="submission" date="2024-02" db="EMBL/GenBank/DDBJ databases">
        <title>Genome analysis and characterization of Microbaculum marinisediminis sp. nov., isolated from marine sediment.</title>
        <authorList>
            <person name="Du Z.-J."/>
            <person name="Ye Y.-Q."/>
            <person name="Zhang Z.-R."/>
            <person name="Yuan S.-M."/>
            <person name="Zhang X.-Y."/>
        </authorList>
    </citation>
    <scope>NUCLEOTIDE SEQUENCE [LARGE SCALE GENOMIC DNA]</scope>
    <source>
        <strain evidence="4 5">SDUM1044001</strain>
    </source>
</reference>
<evidence type="ECO:0000313" key="5">
    <source>
        <dbReference type="Proteomes" id="UP001378188"/>
    </source>
</evidence>
<dbReference type="PANTHER" id="PTHR30466:SF11">
    <property type="entry name" value="FLAVIN-DEPENDENT MONOOXYGENASE, REDUCTASE SUBUNIT HSAB"/>
    <property type="match status" value="1"/>
</dbReference>
<dbReference type="InterPro" id="IPR050268">
    <property type="entry name" value="NADH-dep_flavin_reductase"/>
</dbReference>
<keyword evidence="2 4" id="KW-0560">Oxidoreductase</keyword>
<evidence type="ECO:0000259" key="3">
    <source>
        <dbReference type="SMART" id="SM00903"/>
    </source>
</evidence>
<comment type="caution">
    <text evidence="4">The sequence shown here is derived from an EMBL/GenBank/DDBJ whole genome shotgun (WGS) entry which is preliminary data.</text>
</comment>
<dbReference type="PANTHER" id="PTHR30466">
    <property type="entry name" value="FLAVIN REDUCTASE"/>
    <property type="match status" value="1"/>
</dbReference>
<evidence type="ECO:0000313" key="4">
    <source>
        <dbReference type="EMBL" id="MEJ8574856.1"/>
    </source>
</evidence>
<organism evidence="4 5">
    <name type="scientific">Microbaculum marinum</name>
    <dbReference type="NCBI Taxonomy" id="1764581"/>
    <lineage>
        <taxon>Bacteria</taxon>
        <taxon>Pseudomonadati</taxon>
        <taxon>Pseudomonadota</taxon>
        <taxon>Alphaproteobacteria</taxon>
        <taxon>Hyphomicrobiales</taxon>
        <taxon>Tepidamorphaceae</taxon>
        <taxon>Microbaculum</taxon>
    </lineage>
</organism>
<dbReference type="EMBL" id="JAZHOF010000014">
    <property type="protein sequence ID" value="MEJ8574856.1"/>
    <property type="molecule type" value="Genomic_DNA"/>
</dbReference>
<dbReference type="Gene3D" id="2.30.110.10">
    <property type="entry name" value="Electron Transport, Fmn-binding Protein, Chain A"/>
    <property type="match status" value="1"/>
</dbReference>
<dbReference type="EC" id="1.-.-.-" evidence="4"/>
<protein>
    <submittedName>
        <fullName evidence="4">Flavin reductase family protein</fullName>
        <ecNumber evidence="4">1.-.-.-</ecNumber>
    </submittedName>
</protein>
<evidence type="ECO:0000256" key="2">
    <source>
        <dbReference type="ARBA" id="ARBA00023002"/>
    </source>
</evidence>
<dbReference type="AlphaFoldDB" id="A0AAW9S541"/>
<dbReference type="InterPro" id="IPR002563">
    <property type="entry name" value="Flavin_Rdtase-like_dom"/>
</dbReference>
<dbReference type="GO" id="GO:0042602">
    <property type="term" value="F:riboflavin reductase (NADPH) activity"/>
    <property type="evidence" value="ECO:0007669"/>
    <property type="project" value="TreeGrafter"/>
</dbReference>